<organism evidence="2 3">
    <name type="scientific">Flavobacterium cheniae</name>
    <dbReference type="NCBI Taxonomy" id="295428"/>
    <lineage>
        <taxon>Bacteria</taxon>
        <taxon>Pseudomonadati</taxon>
        <taxon>Bacteroidota</taxon>
        <taxon>Flavobacteriia</taxon>
        <taxon>Flavobacteriales</taxon>
        <taxon>Flavobacteriaceae</taxon>
        <taxon>Flavobacterium</taxon>
    </lineage>
</organism>
<gene>
    <name evidence="2" type="ORF">IP97_01734</name>
</gene>
<evidence type="ECO:0000256" key="1">
    <source>
        <dbReference type="SAM" id="Phobius"/>
    </source>
</evidence>
<evidence type="ECO:0000313" key="2">
    <source>
        <dbReference type="EMBL" id="TWH94178.1"/>
    </source>
</evidence>
<keyword evidence="3" id="KW-1185">Reference proteome</keyword>
<feature type="transmembrane region" description="Helical" evidence="1">
    <location>
        <begin position="94"/>
        <end position="113"/>
    </location>
</feature>
<proteinExistence type="predicted"/>
<name>A0A562KFG6_9FLAO</name>
<dbReference type="EMBL" id="VLKM01000006">
    <property type="protein sequence ID" value="TWH94178.1"/>
    <property type="molecule type" value="Genomic_DNA"/>
</dbReference>
<sequence>MGIILLFYFIIIFVIIGLSILQIFKLRKEINFNKTIFYSILVSILFLLITDLKYANSKEVYAFEPFFLIPFMTIVIPFVLGAILNVLKKEKLKIISNSLIISILISIIVMIIFNEYLDVIERFNLKIYY</sequence>
<keyword evidence="1" id="KW-1133">Transmembrane helix</keyword>
<feature type="transmembrane region" description="Helical" evidence="1">
    <location>
        <begin position="6"/>
        <end position="24"/>
    </location>
</feature>
<feature type="transmembrane region" description="Helical" evidence="1">
    <location>
        <begin position="67"/>
        <end position="87"/>
    </location>
</feature>
<dbReference type="Proteomes" id="UP000315312">
    <property type="component" value="Unassembled WGS sequence"/>
</dbReference>
<reference evidence="2 3" key="1">
    <citation type="journal article" date="2015" name="Stand. Genomic Sci.">
        <title>Genomic Encyclopedia of Bacterial and Archaeal Type Strains, Phase III: the genomes of soil and plant-associated and newly described type strains.</title>
        <authorList>
            <person name="Whitman W.B."/>
            <person name="Woyke T."/>
            <person name="Klenk H.P."/>
            <person name="Zhou Y."/>
            <person name="Lilburn T.G."/>
            <person name="Beck B.J."/>
            <person name="De Vos P."/>
            <person name="Vandamme P."/>
            <person name="Eisen J.A."/>
            <person name="Garrity G."/>
            <person name="Hugenholtz P."/>
            <person name="Kyrpides N.C."/>
        </authorList>
    </citation>
    <scope>NUCLEOTIDE SEQUENCE [LARGE SCALE GENOMIC DNA]</scope>
    <source>
        <strain evidence="2 3">CGMCC 1.6844</strain>
    </source>
</reference>
<keyword evidence="1" id="KW-0472">Membrane</keyword>
<dbReference type="AlphaFoldDB" id="A0A562KFG6"/>
<accession>A0A562KFG6</accession>
<comment type="caution">
    <text evidence="2">The sequence shown here is derived from an EMBL/GenBank/DDBJ whole genome shotgun (WGS) entry which is preliminary data.</text>
</comment>
<keyword evidence="1" id="KW-0812">Transmembrane</keyword>
<protein>
    <submittedName>
        <fullName evidence="2">Uncharacterized protein</fullName>
    </submittedName>
</protein>
<evidence type="ECO:0000313" key="3">
    <source>
        <dbReference type="Proteomes" id="UP000315312"/>
    </source>
</evidence>
<feature type="transmembrane region" description="Helical" evidence="1">
    <location>
        <begin position="36"/>
        <end position="55"/>
    </location>
</feature>